<keyword evidence="2" id="KW-0732">Signal</keyword>
<reference evidence="3 4" key="1">
    <citation type="journal article" date="2017" name="Infect. Genet. Evol.">
        <title>The new phylogeny of the genus Mycobacterium: The old and the news.</title>
        <authorList>
            <person name="Tortoli E."/>
            <person name="Fedrizzi T."/>
            <person name="Meehan C.J."/>
            <person name="Trovato A."/>
            <person name="Grottola A."/>
            <person name="Giacobazzi E."/>
            <person name="Serpini G.F."/>
            <person name="Tagliazucchi S."/>
            <person name="Fabio A."/>
            <person name="Bettua C."/>
            <person name="Bertorelli R."/>
            <person name="Frascaro F."/>
            <person name="De Sanctis V."/>
            <person name="Pecorari M."/>
            <person name="Jousson O."/>
            <person name="Segata N."/>
            <person name="Cirillo D.M."/>
        </authorList>
    </citation>
    <scope>NUCLEOTIDE SEQUENCE [LARGE SCALE GENOMIC DNA]</scope>
    <source>
        <strain evidence="3 4">CIP1034565</strain>
    </source>
</reference>
<protein>
    <submittedName>
        <fullName evidence="3">Uncharacterized protein</fullName>
    </submittedName>
</protein>
<feature type="region of interest" description="Disordered" evidence="1">
    <location>
        <begin position="51"/>
        <end position="70"/>
    </location>
</feature>
<evidence type="ECO:0000256" key="1">
    <source>
        <dbReference type="SAM" id="MobiDB-lite"/>
    </source>
</evidence>
<sequence>MMGVNRTMARIGPLAAGAFVLLGAVGCGAAADPVEATFTVKAAPSSVVERAPQPTANLGPEVSPDEQCPGSTVDVAAFIGD</sequence>
<accession>A0A2G5PBS1</accession>
<comment type="caution">
    <text evidence="3">The sequence shown here is derived from an EMBL/GenBank/DDBJ whole genome shotgun (WGS) entry which is preliminary data.</text>
</comment>
<name>A0A2G5PBS1_9MYCO</name>
<organism evidence="3 4">
    <name type="scientific">Mycolicibacterium brumae</name>
    <dbReference type="NCBI Taxonomy" id="85968"/>
    <lineage>
        <taxon>Bacteria</taxon>
        <taxon>Bacillati</taxon>
        <taxon>Actinomycetota</taxon>
        <taxon>Actinomycetes</taxon>
        <taxon>Mycobacteriales</taxon>
        <taxon>Mycobacteriaceae</taxon>
        <taxon>Mycolicibacterium</taxon>
    </lineage>
</organism>
<gene>
    <name evidence="3" type="ORF">CQY22_008730</name>
</gene>
<dbReference type="PROSITE" id="PS51257">
    <property type="entry name" value="PROKAR_LIPOPROTEIN"/>
    <property type="match status" value="1"/>
</dbReference>
<dbReference type="Proteomes" id="UP000230551">
    <property type="component" value="Unassembled WGS sequence"/>
</dbReference>
<proteinExistence type="predicted"/>
<feature type="chain" id="PRO_5038730230" evidence="2">
    <location>
        <begin position="30"/>
        <end position="81"/>
    </location>
</feature>
<dbReference type="STRING" id="85968.GCA_900073015_03026"/>
<evidence type="ECO:0000313" key="4">
    <source>
        <dbReference type="Proteomes" id="UP000230551"/>
    </source>
</evidence>
<keyword evidence="4" id="KW-1185">Reference proteome</keyword>
<dbReference type="EMBL" id="PDCN02000008">
    <property type="protein sequence ID" value="PIB75799.1"/>
    <property type="molecule type" value="Genomic_DNA"/>
</dbReference>
<evidence type="ECO:0000256" key="2">
    <source>
        <dbReference type="SAM" id="SignalP"/>
    </source>
</evidence>
<feature type="signal peptide" evidence="2">
    <location>
        <begin position="1"/>
        <end position="29"/>
    </location>
</feature>
<evidence type="ECO:0000313" key="3">
    <source>
        <dbReference type="EMBL" id="PIB75799.1"/>
    </source>
</evidence>
<dbReference type="AlphaFoldDB" id="A0A2G5PBS1"/>